<sequence length="874" mass="95204">MIRNISILLSVLILVAFVVPADAQSSMADHVVINEVDINPPGDDSASPTEWVELYNPTSSDVDIGGWQIASTTVLKQTLTIPAGTIIESGQFITYSYKTVWFTDNNEIVQLKDDNGFVIDSTPLLSDIKNDFTSWQRIYDGYDLDSSDDWKFVVSNAGSSNGKIPVVESTEDVSVKILSAKSSYLFGETAILQGSVSEEVYVEQLGDFKPESITVTIRGPDYNSSVLLYPDLNLNFKTTLNLHPVLGINEGVYDVSVSYAGATSETSFSVGEEVPDIEIIQEGVFAIVTDKSQYLPGETVSISGITSEVIPFEGLKYELKNPNGIVIETGTLYPTDGEFSGEIFMTTVNPVFGTYTITGEYVDETSTSFDLVEDIKEDVQISLWTDKDAYGTGDVVTISGRLNNLWVSSLDLEILQTRNTALGVNDFEGGDFAFKILDVVRLEGDSSFQYQFKIPKGDERLGDYRVKVSKEVGTAIKIFSVVDDPTSDLIAREPISLSTDKTVYDFGDKITISGFVNELTQSTTDVPVVNVSIKDKDGNPLTIVGDTGGGRLGTTGSVVSYDFTAVPEPSGRYSISTDLSRSIFAEGQYLVTAKYLKLSTSTVFSVSDSLTLDDGASVFLDKEVYGLGEKVTLSGLLPAIGESAVSISLTKPDGSIINSGATLDNQRFSWSWMTPIVESQTPLKLDDRSLATTNLGIYKIHVTTSSVGMDLFFKVSKDPANDTLIVPPITVFTEKPIYNAGEELKVLGSVIAKDQGDEGLVVPERVQLTIISEKAPTKPIHQASVYPDQGGQFKSTFELPITIFSEGQYKVKAVYLKKQMDYSFGVVNDFTFGLDEPVTLLISSDKSQYNPGDVVFVTGKPNKLIYLEEYNVSV</sequence>
<evidence type="ECO:0000313" key="2">
    <source>
        <dbReference type="Proteomes" id="UP000591542"/>
    </source>
</evidence>
<comment type="caution">
    <text evidence="1">The sequence shown here is derived from an EMBL/GenBank/DDBJ whole genome shotgun (WGS) entry which is preliminary data.</text>
</comment>
<evidence type="ECO:0000313" key="1">
    <source>
        <dbReference type="EMBL" id="MBA4463660.1"/>
    </source>
</evidence>
<name>A0AC60W8S8_9ARCH</name>
<reference evidence="1 2" key="1">
    <citation type="journal article" date="2020" name="Appl. Environ. Microbiol.">
        <title>Genomic Characteristics of a Novel Species of Ammonia-Oxidizing Archaea from the Jiulong River Estuary.</title>
        <authorList>
            <person name="Zou D."/>
            <person name="Wan R."/>
            <person name="Han L."/>
            <person name="Xu M.N."/>
            <person name="Liu Y."/>
            <person name="Liu H."/>
            <person name="Kao S.J."/>
            <person name="Li M."/>
        </authorList>
    </citation>
    <scope>NUCLEOTIDE SEQUENCE [LARGE SCALE GENOMIC DNA]</scope>
    <source>
        <strain evidence="1">S2bin1</strain>
    </source>
</reference>
<gene>
    <name evidence="1" type="ORF">H2B01_05695</name>
</gene>
<protein>
    <submittedName>
        <fullName evidence="1">Lamin tail domain-containing protein</fullName>
    </submittedName>
</protein>
<dbReference type="EMBL" id="JACEMX010000116">
    <property type="protein sequence ID" value="MBA4463660.1"/>
    <property type="molecule type" value="Genomic_DNA"/>
</dbReference>
<accession>A0AC60W8S8</accession>
<dbReference type="Proteomes" id="UP000591542">
    <property type="component" value="Unassembled WGS sequence"/>
</dbReference>
<organism evidence="1 2">
    <name type="scientific">Candidatus Nitrosomaritimum aestuariumsis</name>
    <dbReference type="NCBI Taxonomy" id="3342354"/>
    <lineage>
        <taxon>Archaea</taxon>
        <taxon>Nitrososphaerota</taxon>
        <taxon>Nitrososphaeria</taxon>
        <taxon>Nitrosopumilales</taxon>
        <taxon>Nitrosopumilaceae</taxon>
        <taxon>Candidatus Nitrosomaritimum</taxon>
    </lineage>
</organism>
<feature type="non-terminal residue" evidence="1">
    <location>
        <position position="874"/>
    </location>
</feature>
<proteinExistence type="predicted"/>